<accession>A0A0G8BUW5</accession>
<evidence type="ECO:0000313" key="2">
    <source>
        <dbReference type="Proteomes" id="UP000035350"/>
    </source>
</evidence>
<dbReference type="AlphaFoldDB" id="A0A0G8BUW5"/>
<organism evidence="1 2">
    <name type="scientific">Bacillus wiedmannii</name>
    <dbReference type="NCBI Taxonomy" id="1890302"/>
    <lineage>
        <taxon>Bacteria</taxon>
        <taxon>Bacillati</taxon>
        <taxon>Bacillota</taxon>
        <taxon>Bacilli</taxon>
        <taxon>Bacillales</taxon>
        <taxon>Bacillaceae</taxon>
        <taxon>Bacillus</taxon>
        <taxon>Bacillus cereus group</taxon>
    </lineage>
</organism>
<sequence length="55" mass="6132">MKKVIQVLGINLGLVAVFGFTSNNTIQNAEHGETFAPKVQDNSIHYVMREHGETF</sequence>
<dbReference type="Proteomes" id="UP000035350">
    <property type="component" value="Unassembled WGS sequence"/>
</dbReference>
<protein>
    <submittedName>
        <fullName evidence="1">Uncharacterized protein</fullName>
    </submittedName>
</protein>
<dbReference type="PATRIC" id="fig|1396.433.peg.1000"/>
<dbReference type="EMBL" id="LCYN01000039">
    <property type="protein sequence ID" value="KKZ90869.1"/>
    <property type="molecule type" value="Genomic_DNA"/>
</dbReference>
<dbReference type="RefSeq" id="WP_198528891.1">
    <property type="nucleotide sequence ID" value="NZ_LCYN01000039.1"/>
</dbReference>
<comment type="caution">
    <text evidence="1">The sequence shown here is derived from an EMBL/GenBank/DDBJ whole genome shotgun (WGS) entry which is preliminary data.</text>
</comment>
<gene>
    <name evidence="1" type="ORF">B4147_0232</name>
</gene>
<proteinExistence type="predicted"/>
<evidence type="ECO:0000313" key="1">
    <source>
        <dbReference type="EMBL" id="KKZ90869.1"/>
    </source>
</evidence>
<name>A0A0G8BUW5_9BACI</name>
<reference evidence="1 2" key="1">
    <citation type="journal article" date="2015" name="Genome Announc.">
        <title>Next-Generation Whole-Genome Sequencing of Eight Strains of Bacillus cereus, Isolated from Food.</title>
        <authorList>
            <person name="Krawczyk A.O."/>
            <person name="de Jong A."/>
            <person name="Eijlander R.T."/>
            <person name="Berendsen E.M."/>
            <person name="Holsappel S."/>
            <person name="Wells-Bennik M.H."/>
            <person name="Kuipers O.P."/>
        </authorList>
    </citation>
    <scope>NUCLEOTIDE SEQUENCE [LARGE SCALE GENOMIC DNA]</scope>
    <source>
        <strain evidence="1 2">B4147</strain>
    </source>
</reference>
<reference evidence="2" key="2">
    <citation type="submission" date="2015-04" db="EMBL/GenBank/DDBJ databases">
        <title>Draft Genome Sequences of Eight Spore-Forming Food Isolates of Bacillus cereus Genome sequencing.</title>
        <authorList>
            <person name="Krawcyk A.O."/>
            <person name="de Jong A."/>
            <person name="Eijlander R.T."/>
            <person name="Berendsen E.M."/>
            <person name="Holsappel S."/>
            <person name="Wells-Bennik M."/>
            <person name="Kuipers O.P."/>
        </authorList>
    </citation>
    <scope>NUCLEOTIDE SEQUENCE [LARGE SCALE GENOMIC DNA]</scope>
    <source>
        <strain evidence="2">B4147</strain>
    </source>
</reference>